<dbReference type="InterPro" id="IPR019791">
    <property type="entry name" value="Haem_peroxidase_animal"/>
</dbReference>
<accession>A0A3P7XGV2</accession>
<evidence type="ECO:0000313" key="4">
    <source>
        <dbReference type="Proteomes" id="UP000050761"/>
    </source>
</evidence>
<reference evidence="5" key="2">
    <citation type="submission" date="2019-09" db="UniProtKB">
        <authorList>
            <consortium name="WormBaseParasite"/>
        </authorList>
    </citation>
    <scope>IDENTIFICATION</scope>
</reference>
<keyword evidence="1" id="KW-0575">Peroxidase</keyword>
<name>A0A183FG16_HELPZ</name>
<evidence type="ECO:0000256" key="2">
    <source>
        <dbReference type="SAM" id="MobiDB-lite"/>
    </source>
</evidence>
<dbReference type="GO" id="GO:0005615">
    <property type="term" value="C:extracellular space"/>
    <property type="evidence" value="ECO:0007669"/>
    <property type="project" value="TreeGrafter"/>
</dbReference>
<feature type="region of interest" description="Disordered" evidence="2">
    <location>
        <begin position="1"/>
        <end position="30"/>
    </location>
</feature>
<dbReference type="AlphaFoldDB" id="A0A183FG16"/>
<dbReference type="Proteomes" id="UP000050761">
    <property type="component" value="Unassembled WGS sequence"/>
</dbReference>
<gene>
    <name evidence="3" type="ORF">HPBE_LOCUS5541</name>
</gene>
<reference evidence="3 4" key="1">
    <citation type="submission" date="2018-11" db="EMBL/GenBank/DDBJ databases">
        <authorList>
            <consortium name="Pathogen Informatics"/>
        </authorList>
    </citation>
    <scope>NUCLEOTIDE SEQUENCE [LARGE SCALE GENOMIC DNA]</scope>
</reference>
<dbReference type="PANTHER" id="PTHR11475">
    <property type="entry name" value="OXIDASE/PEROXIDASE"/>
    <property type="match status" value="1"/>
</dbReference>
<dbReference type="WBParaSite" id="HPBE_0000554001-mRNA-1">
    <property type="protein sequence ID" value="HPBE_0000554001-mRNA-1"/>
    <property type="gene ID" value="HPBE_0000554001"/>
</dbReference>
<keyword evidence="1" id="KW-0560">Oxidoreductase</keyword>
<keyword evidence="4" id="KW-1185">Reference proteome</keyword>
<dbReference type="InterPro" id="IPR037120">
    <property type="entry name" value="Haem_peroxidase_sf_animal"/>
</dbReference>
<sequence length="147" mass="16603">MRVGPDWSSLRRRRAAATPENEPSQWGGAPQLEGFAPLLPATGCGNAAELQPNGVDCNKNLCYHLMYRTLDGTCNNLDKPMQGAAFRPYIRLHFPPKYDDGVGEPICEFMKVSVLPQIRIEWKTCLHQFPTEKNLQKYDILIENGQQ</sequence>
<dbReference type="PANTHER" id="PTHR11475:SF61">
    <property type="entry name" value="PEROXIDASE MLT-7"/>
    <property type="match status" value="1"/>
</dbReference>
<accession>A0A183FG16</accession>
<evidence type="ECO:0000313" key="3">
    <source>
        <dbReference type="EMBL" id="VDO64949.1"/>
    </source>
</evidence>
<dbReference type="EMBL" id="UZAH01025492">
    <property type="protein sequence ID" value="VDO64949.1"/>
    <property type="molecule type" value="Genomic_DNA"/>
</dbReference>
<dbReference type="Pfam" id="PF03098">
    <property type="entry name" value="An_peroxidase"/>
    <property type="match status" value="1"/>
</dbReference>
<proteinExistence type="predicted"/>
<dbReference type="SUPFAM" id="SSF48113">
    <property type="entry name" value="Heme-dependent peroxidases"/>
    <property type="match status" value="1"/>
</dbReference>
<protein>
    <submittedName>
        <fullName evidence="5">UBC core domain-containing protein</fullName>
    </submittedName>
</protein>
<evidence type="ECO:0000256" key="1">
    <source>
        <dbReference type="ARBA" id="ARBA00022559"/>
    </source>
</evidence>
<dbReference type="PROSITE" id="PS50292">
    <property type="entry name" value="PEROXIDASE_3"/>
    <property type="match status" value="1"/>
</dbReference>
<organism evidence="4 5">
    <name type="scientific">Heligmosomoides polygyrus</name>
    <name type="common">Parasitic roundworm</name>
    <dbReference type="NCBI Taxonomy" id="6339"/>
    <lineage>
        <taxon>Eukaryota</taxon>
        <taxon>Metazoa</taxon>
        <taxon>Ecdysozoa</taxon>
        <taxon>Nematoda</taxon>
        <taxon>Chromadorea</taxon>
        <taxon>Rhabditida</taxon>
        <taxon>Rhabditina</taxon>
        <taxon>Rhabditomorpha</taxon>
        <taxon>Strongyloidea</taxon>
        <taxon>Heligmosomidae</taxon>
        <taxon>Heligmosomoides</taxon>
    </lineage>
</organism>
<evidence type="ECO:0000313" key="5">
    <source>
        <dbReference type="WBParaSite" id="HPBE_0000554001-mRNA-1"/>
    </source>
</evidence>
<dbReference type="GO" id="GO:0004601">
    <property type="term" value="F:peroxidase activity"/>
    <property type="evidence" value="ECO:0007669"/>
    <property type="project" value="UniProtKB-KW"/>
</dbReference>
<dbReference type="OrthoDB" id="5847667at2759"/>
<dbReference type="GO" id="GO:0006979">
    <property type="term" value="P:response to oxidative stress"/>
    <property type="evidence" value="ECO:0007669"/>
    <property type="project" value="InterPro"/>
</dbReference>
<dbReference type="GO" id="GO:0020037">
    <property type="term" value="F:heme binding"/>
    <property type="evidence" value="ECO:0007669"/>
    <property type="project" value="InterPro"/>
</dbReference>
<dbReference type="Gene3D" id="1.10.640.10">
    <property type="entry name" value="Haem peroxidase domain superfamily, animal type"/>
    <property type="match status" value="1"/>
</dbReference>
<dbReference type="InterPro" id="IPR010255">
    <property type="entry name" value="Haem_peroxidase_sf"/>
</dbReference>